<dbReference type="PANTHER" id="PTHR21664:SF1">
    <property type="entry name" value="NUDC DOMAIN-CONTAINING PROTEIN 1"/>
    <property type="match status" value="1"/>
</dbReference>
<evidence type="ECO:0000256" key="2">
    <source>
        <dbReference type="ARBA" id="ARBA00004496"/>
    </source>
</evidence>
<dbReference type="CDD" id="cd06463">
    <property type="entry name" value="p23_like"/>
    <property type="match status" value="1"/>
</dbReference>
<feature type="domain" description="CS" evidence="6">
    <location>
        <begin position="269"/>
        <end position="356"/>
    </location>
</feature>
<reference evidence="7" key="1">
    <citation type="submission" date="2022-01" db="EMBL/GenBank/DDBJ databases">
        <authorList>
            <person name="King R."/>
        </authorList>
    </citation>
    <scope>NUCLEOTIDE SEQUENCE</scope>
</reference>
<dbReference type="PANTHER" id="PTHR21664">
    <property type="entry name" value="CHRONIC MYELOGENOUS LEUKEMIA TUMOR ANTIGEN 66"/>
    <property type="match status" value="1"/>
</dbReference>
<comment type="subcellular location">
    <subcellularLocation>
        <location evidence="2">Cytoplasm</location>
    </subcellularLocation>
    <subcellularLocation>
        <location evidence="1">Nucleus</location>
    </subcellularLocation>
</comment>
<evidence type="ECO:0000313" key="7">
    <source>
        <dbReference type="EMBL" id="CAG9809049.1"/>
    </source>
</evidence>
<evidence type="ECO:0000256" key="5">
    <source>
        <dbReference type="ARBA" id="ARBA00023242"/>
    </source>
</evidence>
<dbReference type="Proteomes" id="UP001153620">
    <property type="component" value="Chromosome 3"/>
</dbReference>
<dbReference type="EMBL" id="OU895879">
    <property type="protein sequence ID" value="CAG9809049.1"/>
    <property type="molecule type" value="Genomic_DNA"/>
</dbReference>
<protein>
    <recommendedName>
        <fullName evidence="3">NudC domain-containing protein 1</fullName>
    </recommendedName>
</protein>
<dbReference type="Pfam" id="PF04969">
    <property type="entry name" value="CS"/>
    <property type="match status" value="1"/>
</dbReference>
<dbReference type="SUPFAM" id="SSF49764">
    <property type="entry name" value="HSP20-like chaperones"/>
    <property type="match status" value="1"/>
</dbReference>
<keyword evidence="5" id="KW-0539">Nucleus</keyword>
<dbReference type="GO" id="GO:0005634">
    <property type="term" value="C:nucleus"/>
    <property type="evidence" value="ECO:0007669"/>
    <property type="project" value="UniProtKB-SubCell"/>
</dbReference>
<reference evidence="7" key="2">
    <citation type="submission" date="2022-10" db="EMBL/GenBank/DDBJ databases">
        <authorList>
            <consortium name="ENA_rothamsted_submissions"/>
            <consortium name="culmorum"/>
            <person name="King R."/>
        </authorList>
    </citation>
    <scope>NUCLEOTIDE SEQUENCE</scope>
</reference>
<evidence type="ECO:0000256" key="1">
    <source>
        <dbReference type="ARBA" id="ARBA00004123"/>
    </source>
</evidence>
<proteinExistence type="predicted"/>
<organism evidence="7 8">
    <name type="scientific">Chironomus riparius</name>
    <dbReference type="NCBI Taxonomy" id="315576"/>
    <lineage>
        <taxon>Eukaryota</taxon>
        <taxon>Metazoa</taxon>
        <taxon>Ecdysozoa</taxon>
        <taxon>Arthropoda</taxon>
        <taxon>Hexapoda</taxon>
        <taxon>Insecta</taxon>
        <taxon>Pterygota</taxon>
        <taxon>Neoptera</taxon>
        <taxon>Endopterygota</taxon>
        <taxon>Diptera</taxon>
        <taxon>Nematocera</taxon>
        <taxon>Chironomoidea</taxon>
        <taxon>Chironomidae</taxon>
        <taxon>Chironominae</taxon>
        <taxon>Chironomus</taxon>
    </lineage>
</organism>
<sequence length="567" mass="64687">MKVIDLRPDAKLLKSNFDGYKLSLDAVPILRLENINKPHKVKLTSSEYSLSHSMLFNLHNHLVPDPWLSNTAYYIDSTLTVQRIQYDTQSGRLKPAQVVYKFSNNQEQTEGSYNTEIKFISEKYAVLSNGTGILQIIDTGDRQKIDEWKRLDSLEPIDKSFIIQDARFKIDKGEKIIHCLLLHIDQLDGKFYNIIDWITLKEESSTKKWKSSARRTLQGKGSLYYLSLDVHCTSVVYSSNHEYKYTFDSVNEIVQDVEMEADKPKEFADSESSFQWSQKGEDITINFSQIPDALKDDYHVKCHQSHVEVKCGDEFLLNSDLFAEIDVDLTTWTLENDFLQLNLIKKSPELIWPYLTPGGPAEVLAATEKSNQLLSSQPAPDLNSQMEECDFGDDGHENDEYFIEQLDATTHKTHHKIFLASNHPLFSITLRPGFPKAIAVRNDVDCCLWLQQQITSEDEWSLKHEGTLNAFGYVQASKRDRKYMMCSPDMSLAVISESTRHLFIYRDSYSTATGLRKRTGPQLLIGQQKLVALDGTNGEIQGISVENDAVLLLTENAVLCLQLAEEE</sequence>
<evidence type="ECO:0000256" key="3">
    <source>
        <dbReference type="ARBA" id="ARBA00018915"/>
    </source>
</evidence>
<keyword evidence="4" id="KW-0963">Cytoplasm</keyword>
<dbReference type="OrthoDB" id="428655at2759"/>
<dbReference type="GO" id="GO:0005737">
    <property type="term" value="C:cytoplasm"/>
    <property type="evidence" value="ECO:0007669"/>
    <property type="project" value="UniProtKB-SubCell"/>
</dbReference>
<evidence type="ECO:0000259" key="6">
    <source>
        <dbReference type="PROSITE" id="PS51203"/>
    </source>
</evidence>
<gene>
    <name evidence="7" type="ORF">CHIRRI_LOCUS11881</name>
</gene>
<dbReference type="InterPro" id="IPR008978">
    <property type="entry name" value="HSP20-like_chaperone"/>
</dbReference>
<keyword evidence="8" id="KW-1185">Reference proteome</keyword>
<accession>A0A9N9WWM3</accession>
<dbReference type="AlphaFoldDB" id="A0A9N9WWM3"/>
<dbReference type="InterPro" id="IPR007052">
    <property type="entry name" value="CS_dom"/>
</dbReference>
<evidence type="ECO:0000313" key="8">
    <source>
        <dbReference type="Proteomes" id="UP001153620"/>
    </source>
</evidence>
<name>A0A9N9WWM3_9DIPT</name>
<dbReference type="PROSITE" id="PS51203">
    <property type="entry name" value="CS"/>
    <property type="match status" value="1"/>
</dbReference>
<evidence type="ECO:0000256" key="4">
    <source>
        <dbReference type="ARBA" id="ARBA00022490"/>
    </source>
</evidence>
<dbReference type="Gene3D" id="2.60.40.790">
    <property type="match status" value="1"/>
</dbReference>
<dbReference type="InterPro" id="IPR037895">
    <property type="entry name" value="NUDCD1"/>
</dbReference>